<dbReference type="PANTHER" id="PTHR43239">
    <property type="entry name" value="UPF0734 PROTEIN DDB_G0273871/DDB_G0273177"/>
    <property type="match status" value="1"/>
</dbReference>
<protein>
    <submittedName>
        <fullName evidence="1">L-rhamnose mutarotase</fullName>
        <ecNumber evidence="1">5.1.3.32</ecNumber>
    </submittedName>
</protein>
<dbReference type="PANTHER" id="PTHR43239:SF1">
    <property type="entry name" value="UPF0734 PROTEIN DDB_G0273871_DDB_G0273177"/>
    <property type="match status" value="1"/>
</dbReference>
<comment type="caution">
    <text evidence="1">The sequence shown here is derived from an EMBL/GenBank/DDBJ whole genome shotgun (WGS) entry which is preliminary data.</text>
</comment>
<accession>A0A7W9ETW1</accession>
<gene>
    <name evidence="1" type="ORF">FHR21_004008</name>
</gene>
<name>A0A7W9ETW1_9SPHN</name>
<dbReference type="InterPro" id="IPR011008">
    <property type="entry name" value="Dimeric_a/b-barrel"/>
</dbReference>
<organism evidence="1 2">
    <name type="scientific">Sphingopyxis panaciterrulae</name>
    <dbReference type="NCBI Taxonomy" id="462372"/>
    <lineage>
        <taxon>Bacteria</taxon>
        <taxon>Pseudomonadati</taxon>
        <taxon>Pseudomonadota</taxon>
        <taxon>Alphaproteobacteria</taxon>
        <taxon>Sphingomonadales</taxon>
        <taxon>Sphingomonadaceae</taxon>
        <taxon>Sphingopyxis</taxon>
    </lineage>
</organism>
<dbReference type="Gene3D" id="3.30.70.100">
    <property type="match status" value="1"/>
</dbReference>
<evidence type="ECO:0000313" key="2">
    <source>
        <dbReference type="Proteomes" id="UP000537161"/>
    </source>
</evidence>
<dbReference type="GO" id="GO:0062192">
    <property type="term" value="F:L-rhamnose mutarotase activity"/>
    <property type="evidence" value="ECO:0007669"/>
    <property type="project" value="UniProtKB-EC"/>
</dbReference>
<dbReference type="InterPro" id="IPR008000">
    <property type="entry name" value="Rham/fucose_mutarotase"/>
</dbReference>
<dbReference type="SUPFAM" id="SSF54909">
    <property type="entry name" value="Dimeric alpha+beta barrel"/>
    <property type="match status" value="1"/>
</dbReference>
<sequence>MRARAVYLLDLRDADLAQEYADWHRPGRVPPAVLSDIRTAGIVGMEIFHSGNRLAMVVETREDGNLNCLRPGPETRAWEACMDAYQQPLSGAPMAVKWQPTNCIFNLSDHEN</sequence>
<dbReference type="RefSeq" id="WP_184101506.1">
    <property type="nucleotide sequence ID" value="NZ_JACIJH010000022.1"/>
</dbReference>
<reference evidence="1 2" key="1">
    <citation type="submission" date="2020-08" db="EMBL/GenBank/DDBJ databases">
        <title>Genomic Encyclopedia of Type Strains, Phase IV (KMG-IV): sequencing the most valuable type-strain genomes for metagenomic binning, comparative biology and taxonomic classification.</title>
        <authorList>
            <person name="Goeker M."/>
        </authorList>
    </citation>
    <scope>NUCLEOTIDE SEQUENCE [LARGE SCALE GENOMIC DNA]</scope>
    <source>
        <strain evidence="1 2">DSM 27163</strain>
    </source>
</reference>
<evidence type="ECO:0000313" key="1">
    <source>
        <dbReference type="EMBL" id="MBB5708615.1"/>
    </source>
</evidence>
<keyword evidence="2" id="KW-1185">Reference proteome</keyword>
<dbReference type="Pfam" id="PF05336">
    <property type="entry name" value="rhaM"/>
    <property type="match status" value="1"/>
</dbReference>
<dbReference type="EMBL" id="JACIJH010000022">
    <property type="protein sequence ID" value="MBB5708615.1"/>
    <property type="molecule type" value="Genomic_DNA"/>
</dbReference>
<keyword evidence="1" id="KW-0413">Isomerase</keyword>
<dbReference type="AlphaFoldDB" id="A0A7W9ETW1"/>
<dbReference type="EC" id="5.1.3.32" evidence="1"/>
<dbReference type="InterPro" id="IPR052996">
    <property type="entry name" value="Carb_Metab_Mutarotase"/>
</dbReference>
<proteinExistence type="predicted"/>
<dbReference type="Proteomes" id="UP000537161">
    <property type="component" value="Unassembled WGS sequence"/>
</dbReference>